<proteinExistence type="predicted"/>
<reference evidence="2" key="1">
    <citation type="journal article" date="2023" name="G3 (Bethesda)">
        <title>Genome assembly and association tests identify interacting loci associated with vigor, precocity, and sex in interspecific pistachio rootstocks.</title>
        <authorList>
            <person name="Palmer W."/>
            <person name="Jacygrad E."/>
            <person name="Sagayaradj S."/>
            <person name="Cavanaugh K."/>
            <person name="Han R."/>
            <person name="Bertier L."/>
            <person name="Beede B."/>
            <person name="Kafkas S."/>
            <person name="Golino D."/>
            <person name="Preece J."/>
            <person name="Michelmore R."/>
        </authorList>
    </citation>
    <scope>NUCLEOTIDE SEQUENCE [LARGE SCALE GENOMIC DNA]</scope>
</reference>
<dbReference type="Proteomes" id="UP001164250">
    <property type="component" value="Chromosome 7"/>
</dbReference>
<dbReference type="EMBL" id="CM047903">
    <property type="protein sequence ID" value="KAJ0091962.1"/>
    <property type="molecule type" value="Genomic_DNA"/>
</dbReference>
<accession>A0ACC1AZ83</accession>
<keyword evidence="2" id="KW-1185">Reference proteome</keyword>
<sequence>MEGITEVIEIGMQLCLYLCGEVATMNMHSCNGPEFVLQLNSSLKLGCSKTKSPGSWTSQEAKLKMCLFFSYGEKLNSKGCGVPENYETFSRVAIRRLGHLLPDARWKKGDKAHLLKRCCSRAKCFIDTDAGFNPTPSKIDSAHQNLFTIALKNFVVITCKEDKDINVEIYRAGKLLTLLQLEKEYQDWLLQMHDHYDEEYNFGVDQPIFIISPKNKKSLGISSDGRL</sequence>
<evidence type="ECO:0000313" key="2">
    <source>
        <dbReference type="Proteomes" id="UP001164250"/>
    </source>
</evidence>
<gene>
    <name evidence="1" type="ORF">Patl1_26137</name>
</gene>
<evidence type="ECO:0000313" key="1">
    <source>
        <dbReference type="EMBL" id="KAJ0091962.1"/>
    </source>
</evidence>
<organism evidence="1 2">
    <name type="scientific">Pistacia atlantica</name>
    <dbReference type="NCBI Taxonomy" id="434234"/>
    <lineage>
        <taxon>Eukaryota</taxon>
        <taxon>Viridiplantae</taxon>
        <taxon>Streptophyta</taxon>
        <taxon>Embryophyta</taxon>
        <taxon>Tracheophyta</taxon>
        <taxon>Spermatophyta</taxon>
        <taxon>Magnoliopsida</taxon>
        <taxon>eudicotyledons</taxon>
        <taxon>Gunneridae</taxon>
        <taxon>Pentapetalae</taxon>
        <taxon>rosids</taxon>
        <taxon>malvids</taxon>
        <taxon>Sapindales</taxon>
        <taxon>Anacardiaceae</taxon>
        <taxon>Pistacia</taxon>
    </lineage>
</organism>
<protein>
    <submittedName>
        <fullName evidence="1">Uncharacterized protein</fullName>
    </submittedName>
</protein>
<comment type="caution">
    <text evidence="1">The sequence shown here is derived from an EMBL/GenBank/DDBJ whole genome shotgun (WGS) entry which is preliminary data.</text>
</comment>
<name>A0ACC1AZ83_9ROSI</name>